<evidence type="ECO:0000256" key="5">
    <source>
        <dbReference type="ARBA" id="ARBA00023136"/>
    </source>
</evidence>
<comment type="subcellular location">
    <subcellularLocation>
        <location evidence="1">Cell membrane</location>
        <topology evidence="1">Multi-pass membrane protein</topology>
    </subcellularLocation>
</comment>
<feature type="transmembrane region" description="Helical" evidence="7">
    <location>
        <begin position="884"/>
        <end position="907"/>
    </location>
</feature>
<feature type="domain" description="ABC3 transporter permease C-terminal" evidence="8">
    <location>
        <begin position="800"/>
        <end position="914"/>
    </location>
</feature>
<gene>
    <name evidence="9" type="ORF">IAA21_07410</name>
</gene>
<feature type="coiled-coil region" evidence="6">
    <location>
        <begin position="338"/>
        <end position="379"/>
    </location>
</feature>
<dbReference type="GO" id="GO:0005886">
    <property type="term" value="C:plasma membrane"/>
    <property type="evidence" value="ECO:0007669"/>
    <property type="project" value="UniProtKB-SubCell"/>
</dbReference>
<evidence type="ECO:0000313" key="10">
    <source>
        <dbReference type="Proteomes" id="UP000824041"/>
    </source>
</evidence>
<proteinExistence type="predicted"/>
<feature type="transmembrane region" description="Helical" evidence="7">
    <location>
        <begin position="454"/>
        <end position="482"/>
    </location>
</feature>
<feature type="transmembrane region" description="Helical" evidence="7">
    <location>
        <begin position="791"/>
        <end position="811"/>
    </location>
</feature>
<evidence type="ECO:0000256" key="1">
    <source>
        <dbReference type="ARBA" id="ARBA00004651"/>
    </source>
</evidence>
<feature type="coiled-coil region" evidence="6">
    <location>
        <begin position="251"/>
        <end position="306"/>
    </location>
</feature>
<dbReference type="AlphaFoldDB" id="A0A9D2ITG3"/>
<keyword evidence="5 7" id="KW-0472">Membrane</keyword>
<dbReference type="PANTHER" id="PTHR30287">
    <property type="entry name" value="MEMBRANE COMPONENT OF PREDICTED ABC SUPERFAMILY METABOLITE UPTAKE TRANSPORTER"/>
    <property type="match status" value="1"/>
</dbReference>
<reference evidence="9" key="1">
    <citation type="journal article" date="2021" name="PeerJ">
        <title>Extensive microbial diversity within the chicken gut microbiome revealed by metagenomics and culture.</title>
        <authorList>
            <person name="Gilroy R."/>
            <person name="Ravi A."/>
            <person name="Getino M."/>
            <person name="Pursley I."/>
            <person name="Horton D.L."/>
            <person name="Alikhan N.F."/>
            <person name="Baker D."/>
            <person name="Gharbi K."/>
            <person name="Hall N."/>
            <person name="Watson M."/>
            <person name="Adriaenssens E.M."/>
            <person name="Foster-Nyarko E."/>
            <person name="Jarju S."/>
            <person name="Secka A."/>
            <person name="Antonio M."/>
            <person name="Oren A."/>
            <person name="Chaudhuri R.R."/>
            <person name="La Ragione R."/>
            <person name="Hildebrand F."/>
            <person name="Pallen M.J."/>
        </authorList>
    </citation>
    <scope>NUCLEOTIDE SEQUENCE</scope>
    <source>
        <strain evidence="9">14324</strain>
    </source>
</reference>
<dbReference type="Pfam" id="PF02687">
    <property type="entry name" value="FtsX"/>
    <property type="match status" value="2"/>
</dbReference>
<name>A0A9D2ITG3_9FIRM</name>
<organism evidence="9 10">
    <name type="scientific">Candidatus Blautia faecigallinarum</name>
    <dbReference type="NCBI Taxonomy" id="2838488"/>
    <lineage>
        <taxon>Bacteria</taxon>
        <taxon>Bacillati</taxon>
        <taxon>Bacillota</taxon>
        <taxon>Clostridia</taxon>
        <taxon>Lachnospirales</taxon>
        <taxon>Lachnospiraceae</taxon>
        <taxon>Blautia</taxon>
    </lineage>
</organism>
<feature type="domain" description="ABC3 transporter permease C-terminal" evidence="8">
    <location>
        <begin position="408"/>
        <end position="528"/>
    </location>
</feature>
<feature type="transmembrane region" description="Helical" evidence="7">
    <location>
        <begin position="847"/>
        <end position="872"/>
    </location>
</feature>
<comment type="caution">
    <text evidence="9">The sequence shown here is derived from an EMBL/GenBank/DDBJ whole genome shotgun (WGS) entry which is preliminary data.</text>
</comment>
<keyword evidence="2" id="KW-1003">Cell membrane</keyword>
<evidence type="ECO:0000256" key="4">
    <source>
        <dbReference type="ARBA" id="ARBA00022989"/>
    </source>
</evidence>
<dbReference type="EMBL" id="DXBU01000100">
    <property type="protein sequence ID" value="HIZ22606.1"/>
    <property type="molecule type" value="Genomic_DNA"/>
</dbReference>
<keyword evidence="4 7" id="KW-1133">Transmembrane helix</keyword>
<keyword evidence="6" id="KW-0175">Coiled coil</keyword>
<evidence type="ECO:0000256" key="3">
    <source>
        <dbReference type="ARBA" id="ARBA00022692"/>
    </source>
</evidence>
<feature type="transmembrane region" description="Helical" evidence="7">
    <location>
        <begin position="502"/>
        <end position="521"/>
    </location>
</feature>
<accession>A0A9D2ITG3</accession>
<dbReference type="Proteomes" id="UP000824041">
    <property type="component" value="Unassembled WGS sequence"/>
</dbReference>
<protein>
    <submittedName>
        <fullName evidence="9">FtsX-like permease family protein</fullName>
    </submittedName>
</protein>
<evidence type="ECO:0000256" key="2">
    <source>
        <dbReference type="ARBA" id="ARBA00022475"/>
    </source>
</evidence>
<sequence length="921" mass="101737">MKKTRRKHLFRTIRKTGVSFFAVAFIAGTSIGIFQGLQSAADAILDKADSYFNSNNLETLEISCANGITKEDIQAIAQWDQVEIVEGGYTDSVLMDMDGEKTMIQARSLLGEMNQPVIIEGILPEAPNQAAVEEIMAEEKGIQIGDEITLDHEGCLAEDTFVVTAVINEPSFCCANVEDSRGKGTEGFGSNEYYIELTKDAFDPSYYEDCYTTAYIRSDALDGIFYFSDEYKEEEEKLLEELEGPAQERAQLRYASLKEVAEEELESAREEIQEGEQELADGRAQIEEQEKELQTALAEIQIQLSAFGLPSDDLDAAAEALNGLGEAAAPLQAAIVQYQESSVQLDQADQELDQAQQDLDEAREELSQGEQDAADITEEEWILSGRNDIGDVRGVSLIVDAIYGLSFSLSLIFLLVAVVVCYAAITRMINEQRVLIGTQKALGFTSREILRHYLFYNTICAFLGILIGYALSVGVVEILILYVFSPEFLLGSVPLGFSPVQALISAGICIVVFLIASYAACKKLVRQPATDLLRGEVPVRGKGFFFEKWKVYKRMNLYSRTMIKNVMNDKGRMMTTIAGIMGCVALLVICFSMKMGIENSSKVQFDKYFLYDYRLAFDSAKGSAEEFERVLDENGISYILVQDKMENFRADGGSWENGRIVAAEDFEALKDYMVLEDLDTGKTAGIPEDGMLVSRKCAEMYDLSKGSTVEIMDEDGGAVECTISGVIEHYLPYHMFVTTDSYYETVMGEPADSCIFLINGAVDGLEEQVKDLDGFLSLTDNSALQANADTINMVIAVCLSVSVLMVLLVLMNQIVMYINRKARELAVMRINGYTMKETKAYVYKDNIVLTAAGLLLGCGLGVGLSYIIIRIIETGANRYVRTPNLLACLYSCGVVALFAVIVNLIALRKINKLSLTNVNAN</sequence>
<feature type="transmembrane region" description="Helical" evidence="7">
    <location>
        <begin position="401"/>
        <end position="425"/>
    </location>
</feature>
<feature type="transmembrane region" description="Helical" evidence="7">
    <location>
        <begin position="577"/>
        <end position="597"/>
    </location>
</feature>
<evidence type="ECO:0000256" key="7">
    <source>
        <dbReference type="SAM" id="Phobius"/>
    </source>
</evidence>
<keyword evidence="3 7" id="KW-0812">Transmembrane</keyword>
<evidence type="ECO:0000313" key="9">
    <source>
        <dbReference type="EMBL" id="HIZ22606.1"/>
    </source>
</evidence>
<dbReference type="InterPro" id="IPR038766">
    <property type="entry name" value="Membrane_comp_ABC_pdt"/>
</dbReference>
<dbReference type="PANTHER" id="PTHR30287:SF2">
    <property type="entry name" value="BLL1001 PROTEIN"/>
    <property type="match status" value="1"/>
</dbReference>
<reference evidence="9" key="2">
    <citation type="submission" date="2021-04" db="EMBL/GenBank/DDBJ databases">
        <authorList>
            <person name="Gilroy R."/>
        </authorList>
    </citation>
    <scope>NUCLEOTIDE SEQUENCE</scope>
    <source>
        <strain evidence="9">14324</strain>
    </source>
</reference>
<evidence type="ECO:0000256" key="6">
    <source>
        <dbReference type="SAM" id="Coils"/>
    </source>
</evidence>
<dbReference type="InterPro" id="IPR003838">
    <property type="entry name" value="ABC3_permease_C"/>
</dbReference>
<evidence type="ECO:0000259" key="8">
    <source>
        <dbReference type="Pfam" id="PF02687"/>
    </source>
</evidence>